<proteinExistence type="predicted"/>
<feature type="compositionally biased region" description="Basic and acidic residues" evidence="1">
    <location>
        <begin position="1"/>
        <end position="15"/>
    </location>
</feature>
<dbReference type="RefSeq" id="WP_188431437.1">
    <property type="nucleotide sequence ID" value="NZ_BMEX01000004.1"/>
</dbReference>
<keyword evidence="3" id="KW-1185">Reference proteome</keyword>
<accession>A0ABQ1GFD8</accession>
<evidence type="ECO:0000313" key="3">
    <source>
        <dbReference type="Proteomes" id="UP000617979"/>
    </source>
</evidence>
<protein>
    <submittedName>
        <fullName evidence="2">Uncharacterized protein</fullName>
    </submittedName>
</protein>
<dbReference type="Proteomes" id="UP000617979">
    <property type="component" value="Unassembled WGS sequence"/>
</dbReference>
<organism evidence="2 3">
    <name type="scientific">Kroppenstedtia guangzhouensis</name>
    <dbReference type="NCBI Taxonomy" id="1274356"/>
    <lineage>
        <taxon>Bacteria</taxon>
        <taxon>Bacillati</taxon>
        <taxon>Bacillota</taxon>
        <taxon>Bacilli</taxon>
        <taxon>Bacillales</taxon>
        <taxon>Thermoactinomycetaceae</taxon>
        <taxon>Kroppenstedtia</taxon>
    </lineage>
</organism>
<reference evidence="3" key="1">
    <citation type="journal article" date="2019" name="Int. J. Syst. Evol. Microbiol.">
        <title>The Global Catalogue of Microorganisms (GCM) 10K type strain sequencing project: providing services to taxonomists for standard genome sequencing and annotation.</title>
        <authorList>
            <consortium name="The Broad Institute Genomics Platform"/>
            <consortium name="The Broad Institute Genome Sequencing Center for Infectious Disease"/>
            <person name="Wu L."/>
            <person name="Ma J."/>
        </authorList>
    </citation>
    <scope>NUCLEOTIDE SEQUENCE [LARGE SCALE GENOMIC DNA]</scope>
    <source>
        <strain evidence="3">CGMCC 1.12404</strain>
    </source>
</reference>
<sequence>MDQKKTDRPEPDTKGYDGPNLEGSLSAIENQHKTRLTKHPHPVNQDLLPPGAQDIRGLKE</sequence>
<feature type="region of interest" description="Disordered" evidence="1">
    <location>
        <begin position="1"/>
        <end position="60"/>
    </location>
</feature>
<evidence type="ECO:0000313" key="2">
    <source>
        <dbReference type="EMBL" id="GGA42758.1"/>
    </source>
</evidence>
<name>A0ABQ1GFD8_9BACL</name>
<dbReference type="EMBL" id="BMEX01000004">
    <property type="protein sequence ID" value="GGA42758.1"/>
    <property type="molecule type" value="Genomic_DNA"/>
</dbReference>
<gene>
    <name evidence="2" type="ORF">GCM10007416_14740</name>
</gene>
<comment type="caution">
    <text evidence="2">The sequence shown here is derived from an EMBL/GenBank/DDBJ whole genome shotgun (WGS) entry which is preliminary data.</text>
</comment>
<evidence type="ECO:0000256" key="1">
    <source>
        <dbReference type="SAM" id="MobiDB-lite"/>
    </source>
</evidence>